<evidence type="ECO:0000256" key="1">
    <source>
        <dbReference type="ARBA" id="ARBA00022723"/>
    </source>
</evidence>
<evidence type="ECO:0000313" key="5">
    <source>
        <dbReference type="EnsemblMetazoa" id="Aqu2.1.40511_001"/>
    </source>
</evidence>
<name>A0A1X7VJI2_AMPQE</name>
<proteinExistence type="predicted"/>
<dbReference type="EnsemblMetazoa" id="Aqu2.1.40511_001">
    <property type="protein sequence ID" value="Aqu2.1.40511_001"/>
    <property type="gene ID" value="Aqu2.1.40511"/>
</dbReference>
<protein>
    <recommendedName>
        <fullName evidence="4">BED-type domain-containing protein</fullName>
    </recommendedName>
</protein>
<dbReference type="InParanoid" id="A0A1X7VJI2"/>
<dbReference type="InterPro" id="IPR036236">
    <property type="entry name" value="Znf_C2H2_sf"/>
</dbReference>
<evidence type="ECO:0000256" key="2">
    <source>
        <dbReference type="ARBA" id="ARBA00022771"/>
    </source>
</evidence>
<keyword evidence="2" id="KW-0863">Zinc-finger</keyword>
<sequence length="53" mass="6191">MTGRPREEDRPICKICSKIVISEGGNTSNLLSHIRIKHPEEYQRLKEEKNVKE</sequence>
<evidence type="ECO:0000259" key="4">
    <source>
        <dbReference type="Pfam" id="PF02892"/>
    </source>
</evidence>
<keyword evidence="1" id="KW-0479">Metal-binding</keyword>
<accession>A0A1X7VJI2</accession>
<evidence type="ECO:0000256" key="3">
    <source>
        <dbReference type="ARBA" id="ARBA00022833"/>
    </source>
</evidence>
<reference evidence="5" key="1">
    <citation type="submission" date="2017-05" db="UniProtKB">
        <authorList>
            <consortium name="EnsemblMetazoa"/>
        </authorList>
    </citation>
    <scope>IDENTIFICATION</scope>
</reference>
<dbReference type="AlphaFoldDB" id="A0A1X7VJI2"/>
<dbReference type="InterPro" id="IPR003656">
    <property type="entry name" value="Znf_BED"/>
</dbReference>
<keyword evidence="3" id="KW-0862">Zinc</keyword>
<feature type="domain" description="BED-type" evidence="4">
    <location>
        <begin position="8"/>
        <end position="39"/>
    </location>
</feature>
<organism evidence="5">
    <name type="scientific">Amphimedon queenslandica</name>
    <name type="common">Sponge</name>
    <dbReference type="NCBI Taxonomy" id="400682"/>
    <lineage>
        <taxon>Eukaryota</taxon>
        <taxon>Metazoa</taxon>
        <taxon>Porifera</taxon>
        <taxon>Demospongiae</taxon>
        <taxon>Heteroscleromorpha</taxon>
        <taxon>Haplosclerida</taxon>
        <taxon>Niphatidae</taxon>
        <taxon>Amphimedon</taxon>
    </lineage>
</organism>
<dbReference type="SUPFAM" id="SSF57667">
    <property type="entry name" value="beta-beta-alpha zinc fingers"/>
    <property type="match status" value="1"/>
</dbReference>
<dbReference type="GO" id="GO:0008270">
    <property type="term" value="F:zinc ion binding"/>
    <property type="evidence" value="ECO:0007669"/>
    <property type="project" value="UniProtKB-KW"/>
</dbReference>
<dbReference type="GO" id="GO:0003677">
    <property type="term" value="F:DNA binding"/>
    <property type="evidence" value="ECO:0007669"/>
    <property type="project" value="InterPro"/>
</dbReference>
<dbReference type="Pfam" id="PF02892">
    <property type="entry name" value="zf-BED"/>
    <property type="match status" value="1"/>
</dbReference>